<dbReference type="AlphaFoldDB" id="A0A344TRT4"/>
<dbReference type="OrthoDB" id="1494556at2"/>
<dbReference type="EMBL" id="CP030850">
    <property type="protein sequence ID" value="AXE21355.1"/>
    <property type="molecule type" value="Genomic_DNA"/>
</dbReference>
<dbReference type="InterPro" id="IPR009057">
    <property type="entry name" value="Homeodomain-like_sf"/>
</dbReference>
<reference evidence="1 2" key="1">
    <citation type="submission" date="2018-07" db="EMBL/GenBank/DDBJ databases">
        <title>Genome sequencing of Runella.</title>
        <authorList>
            <person name="Baek M.-G."/>
            <person name="Yi H."/>
        </authorList>
    </citation>
    <scope>NUCLEOTIDE SEQUENCE [LARGE SCALE GENOMIC DNA]</scope>
    <source>
        <strain evidence="1 2">HYN0085</strain>
    </source>
</reference>
<dbReference type="PANTHER" id="PTHR34849:SF3">
    <property type="entry name" value="SSR2962 PROTEIN"/>
    <property type="match status" value="1"/>
</dbReference>
<dbReference type="InterPro" id="IPR036388">
    <property type="entry name" value="WH-like_DNA-bd_sf"/>
</dbReference>
<name>A0A344TRT4_9BACT</name>
<keyword evidence="2" id="KW-1185">Reference proteome</keyword>
<dbReference type="Pfam" id="PF04255">
    <property type="entry name" value="DUF433"/>
    <property type="match status" value="1"/>
</dbReference>
<dbReference type="Proteomes" id="UP000251993">
    <property type="component" value="Chromosome"/>
</dbReference>
<sequence length="81" mass="9173">MIMNELLNRIETNPAVLTGKPVIRGTRLSVQYIVGQLAHGATFKEILEEYPYLQENDIYACLAFAEQILENSLFYPLPQSA</sequence>
<gene>
    <name evidence="1" type="ORF">DR864_00500</name>
</gene>
<protein>
    <submittedName>
        <fullName evidence="1">DUF433 domain-containing protein</fullName>
    </submittedName>
</protein>
<proteinExistence type="predicted"/>
<dbReference type="Gene3D" id="1.10.10.10">
    <property type="entry name" value="Winged helix-like DNA-binding domain superfamily/Winged helix DNA-binding domain"/>
    <property type="match status" value="1"/>
</dbReference>
<evidence type="ECO:0000313" key="1">
    <source>
        <dbReference type="EMBL" id="AXE21355.1"/>
    </source>
</evidence>
<dbReference type="SUPFAM" id="SSF46689">
    <property type="entry name" value="Homeodomain-like"/>
    <property type="match status" value="1"/>
</dbReference>
<dbReference type="KEGG" id="run:DR864_00500"/>
<organism evidence="1 2">
    <name type="scientific">Runella rosea</name>
    <dbReference type="NCBI Taxonomy" id="2259595"/>
    <lineage>
        <taxon>Bacteria</taxon>
        <taxon>Pseudomonadati</taxon>
        <taxon>Bacteroidota</taxon>
        <taxon>Cytophagia</taxon>
        <taxon>Cytophagales</taxon>
        <taxon>Spirosomataceae</taxon>
        <taxon>Runella</taxon>
    </lineage>
</organism>
<dbReference type="PANTHER" id="PTHR34849">
    <property type="entry name" value="SSL5025 PROTEIN"/>
    <property type="match status" value="1"/>
</dbReference>
<dbReference type="InterPro" id="IPR007367">
    <property type="entry name" value="DUF433"/>
</dbReference>
<evidence type="ECO:0000313" key="2">
    <source>
        <dbReference type="Proteomes" id="UP000251993"/>
    </source>
</evidence>
<accession>A0A344TRT4</accession>